<keyword evidence="1" id="KW-0812">Transmembrane</keyword>
<evidence type="ECO:0000256" key="1">
    <source>
        <dbReference type="SAM" id="Phobius"/>
    </source>
</evidence>
<evidence type="ECO:0000313" key="3">
    <source>
        <dbReference type="Proteomes" id="UP000007305"/>
    </source>
</evidence>
<dbReference type="EnsemblPlants" id="Zm00001eb279630_T001">
    <property type="protein sequence ID" value="Zm00001eb279630_P001"/>
    <property type="gene ID" value="Zm00001eb279630"/>
</dbReference>
<keyword evidence="3" id="KW-1185">Reference proteome</keyword>
<evidence type="ECO:0000313" key="2">
    <source>
        <dbReference type="EnsemblPlants" id="Zm00001eb044290_P001"/>
    </source>
</evidence>
<dbReference type="Proteomes" id="UP000007305">
    <property type="component" value="Chromosome 1"/>
</dbReference>
<name>A0A804LXW3_MAIZE</name>
<reference evidence="3" key="2">
    <citation type="submission" date="2015-12" db="EMBL/GenBank/DDBJ databases">
        <title>Update maize B73 reference genome by single molecule sequencing technologies.</title>
        <authorList>
            <consortium name="Maize Genome Sequencing Project"/>
            <person name="Ware D."/>
        </authorList>
    </citation>
    <scope>NUCLEOTIDE SEQUENCE [LARGE SCALE GENOMIC DNA]</scope>
    <source>
        <strain evidence="3">cv. B73</strain>
    </source>
</reference>
<dbReference type="EnsemblPlants" id="Zm00001eb044290_T001">
    <property type="protein sequence ID" value="Zm00001eb044290_P001"/>
    <property type="gene ID" value="Zm00001eb044290"/>
</dbReference>
<reference evidence="2" key="4">
    <citation type="submission" date="2021-05" db="UniProtKB">
        <authorList>
            <consortium name="EnsemblPlants"/>
        </authorList>
    </citation>
    <scope>IDENTIFICATION</scope>
    <source>
        <strain evidence="2">cv. B73</strain>
    </source>
</reference>
<dbReference type="Gramene" id="Zm00001eb279630_T001">
    <property type="protein sequence ID" value="Zm00001eb279630_P001"/>
    <property type="gene ID" value="Zm00001eb279630"/>
</dbReference>
<keyword evidence="1" id="KW-0472">Membrane</keyword>
<protein>
    <submittedName>
        <fullName evidence="2">Uncharacterized protein</fullName>
    </submittedName>
</protein>
<dbReference type="Proteomes" id="UP000007305">
    <property type="component" value="Chromosome 6"/>
</dbReference>
<sequence length="122" mass="14469">MSAPLTLFVARNTIHILCLMDVQFLYCCPDALFLVLHNVQPFQISWYRTYCKLFSFVNRVTLLLRMGKNKLLSLFNMHLCSKNIFIHTYAFLFFQISYLLMMFYIRQYMPVDVSTVCTCSMC</sequence>
<accession>A0A804LXW3</accession>
<dbReference type="Gramene" id="Zm00001eb044290_T001">
    <property type="protein sequence ID" value="Zm00001eb044290_P001"/>
    <property type="gene ID" value="Zm00001eb044290"/>
</dbReference>
<reference evidence="2" key="3">
    <citation type="submission" date="2019-07" db="EMBL/GenBank/DDBJ databases">
        <authorList>
            <person name="Seetharam A."/>
            <person name="Woodhouse M."/>
            <person name="Cannon E."/>
        </authorList>
    </citation>
    <scope>NUCLEOTIDE SEQUENCE [LARGE SCALE GENOMIC DNA]</scope>
    <source>
        <strain evidence="2">cv. B73</strain>
    </source>
</reference>
<reference evidence="3" key="1">
    <citation type="journal article" date="2009" name="Science">
        <title>The B73 maize genome: complexity, diversity, and dynamics.</title>
        <authorList>
            <person name="Schnable P.S."/>
            <person name="Ware D."/>
            <person name="Fulton R.S."/>
            <person name="Stein J.C."/>
            <person name="Wei F."/>
            <person name="Pasternak S."/>
            <person name="Liang C."/>
            <person name="Zhang J."/>
            <person name="Fulton L."/>
            <person name="Graves T.A."/>
            <person name="Minx P."/>
            <person name="Reily A.D."/>
            <person name="Courtney L."/>
            <person name="Kruchowski S.S."/>
            <person name="Tomlinson C."/>
            <person name="Strong C."/>
            <person name="Delehaunty K."/>
            <person name="Fronick C."/>
            <person name="Courtney B."/>
            <person name="Rock S.M."/>
            <person name="Belter E."/>
            <person name="Du F."/>
            <person name="Kim K."/>
            <person name="Abbott R.M."/>
            <person name="Cotton M."/>
            <person name="Levy A."/>
            <person name="Marchetto P."/>
            <person name="Ochoa K."/>
            <person name="Jackson S.M."/>
            <person name="Gillam B."/>
            <person name="Chen W."/>
            <person name="Yan L."/>
            <person name="Higginbotham J."/>
            <person name="Cardenas M."/>
            <person name="Waligorski J."/>
            <person name="Applebaum E."/>
            <person name="Phelps L."/>
            <person name="Falcone J."/>
            <person name="Kanchi K."/>
            <person name="Thane T."/>
            <person name="Scimone A."/>
            <person name="Thane N."/>
            <person name="Henke J."/>
            <person name="Wang T."/>
            <person name="Ruppert J."/>
            <person name="Shah N."/>
            <person name="Rotter K."/>
            <person name="Hodges J."/>
            <person name="Ingenthron E."/>
            <person name="Cordes M."/>
            <person name="Kohlberg S."/>
            <person name="Sgro J."/>
            <person name="Delgado B."/>
            <person name="Mead K."/>
            <person name="Chinwalla A."/>
            <person name="Leonard S."/>
            <person name="Crouse K."/>
            <person name="Collura K."/>
            <person name="Kudrna D."/>
            <person name="Currie J."/>
            <person name="He R."/>
            <person name="Angelova A."/>
            <person name="Rajasekar S."/>
            <person name="Mueller T."/>
            <person name="Lomeli R."/>
            <person name="Scara G."/>
            <person name="Ko A."/>
            <person name="Delaney K."/>
            <person name="Wissotski M."/>
            <person name="Lopez G."/>
            <person name="Campos D."/>
            <person name="Braidotti M."/>
            <person name="Ashley E."/>
            <person name="Golser W."/>
            <person name="Kim H."/>
            <person name="Lee S."/>
            <person name="Lin J."/>
            <person name="Dujmic Z."/>
            <person name="Kim W."/>
            <person name="Talag J."/>
            <person name="Zuccolo A."/>
            <person name="Fan C."/>
            <person name="Sebastian A."/>
            <person name="Kramer M."/>
            <person name="Spiegel L."/>
            <person name="Nascimento L."/>
            <person name="Zutavern T."/>
            <person name="Miller B."/>
            <person name="Ambroise C."/>
            <person name="Muller S."/>
            <person name="Spooner W."/>
            <person name="Narechania A."/>
            <person name="Ren L."/>
            <person name="Wei S."/>
            <person name="Kumari S."/>
            <person name="Faga B."/>
            <person name="Levy M.J."/>
            <person name="McMahan L."/>
            <person name="Van Buren P."/>
            <person name="Vaughn M.W."/>
            <person name="Ying K."/>
            <person name="Yeh C.-T."/>
            <person name="Emrich S.J."/>
            <person name="Jia Y."/>
            <person name="Kalyanaraman A."/>
            <person name="Hsia A.-P."/>
            <person name="Barbazuk W.B."/>
            <person name="Baucom R.S."/>
            <person name="Brutnell T.P."/>
            <person name="Carpita N.C."/>
            <person name="Chaparro C."/>
            <person name="Chia J.-M."/>
            <person name="Deragon J.-M."/>
            <person name="Estill J.C."/>
            <person name="Fu Y."/>
            <person name="Jeddeloh J.A."/>
            <person name="Han Y."/>
            <person name="Lee H."/>
            <person name="Li P."/>
            <person name="Lisch D.R."/>
            <person name="Liu S."/>
            <person name="Liu Z."/>
            <person name="Nagel D.H."/>
            <person name="McCann M.C."/>
            <person name="SanMiguel P."/>
            <person name="Myers A.M."/>
            <person name="Nettleton D."/>
            <person name="Nguyen J."/>
            <person name="Penning B.W."/>
            <person name="Ponnala L."/>
            <person name="Schneider K.L."/>
            <person name="Schwartz D.C."/>
            <person name="Sharma A."/>
            <person name="Soderlund C."/>
            <person name="Springer N.M."/>
            <person name="Sun Q."/>
            <person name="Wang H."/>
            <person name="Waterman M."/>
            <person name="Westerman R."/>
            <person name="Wolfgruber T.K."/>
            <person name="Yang L."/>
            <person name="Yu Y."/>
            <person name="Zhang L."/>
            <person name="Zhou S."/>
            <person name="Zhu Q."/>
            <person name="Bennetzen J.L."/>
            <person name="Dawe R.K."/>
            <person name="Jiang J."/>
            <person name="Jiang N."/>
            <person name="Presting G.G."/>
            <person name="Wessler S.R."/>
            <person name="Aluru S."/>
            <person name="Martienssen R.A."/>
            <person name="Clifton S.W."/>
            <person name="McCombie W.R."/>
            <person name="Wing R.A."/>
            <person name="Wilson R.K."/>
        </authorList>
    </citation>
    <scope>NUCLEOTIDE SEQUENCE [LARGE SCALE GENOMIC DNA]</scope>
    <source>
        <strain evidence="3">cv. B73</strain>
    </source>
</reference>
<proteinExistence type="predicted"/>
<organism evidence="2 3">
    <name type="scientific">Zea mays</name>
    <name type="common">Maize</name>
    <dbReference type="NCBI Taxonomy" id="4577"/>
    <lineage>
        <taxon>Eukaryota</taxon>
        <taxon>Viridiplantae</taxon>
        <taxon>Streptophyta</taxon>
        <taxon>Embryophyta</taxon>
        <taxon>Tracheophyta</taxon>
        <taxon>Spermatophyta</taxon>
        <taxon>Magnoliopsida</taxon>
        <taxon>Liliopsida</taxon>
        <taxon>Poales</taxon>
        <taxon>Poaceae</taxon>
        <taxon>PACMAD clade</taxon>
        <taxon>Panicoideae</taxon>
        <taxon>Andropogonodae</taxon>
        <taxon>Andropogoneae</taxon>
        <taxon>Tripsacinae</taxon>
        <taxon>Zea</taxon>
    </lineage>
</organism>
<keyword evidence="1" id="KW-1133">Transmembrane helix</keyword>
<feature type="transmembrane region" description="Helical" evidence="1">
    <location>
        <begin position="84"/>
        <end position="105"/>
    </location>
</feature>
<dbReference type="AlphaFoldDB" id="A0A804LXW3"/>